<feature type="region of interest" description="Disordered" evidence="1">
    <location>
        <begin position="46"/>
        <end position="92"/>
    </location>
</feature>
<protein>
    <recommendedName>
        <fullName evidence="2">Pre-mRNA processing factor 4 (PRP4)-like domain-containing protein</fullName>
    </recommendedName>
</protein>
<dbReference type="FunFam" id="1.20.940.10:FF:000004">
    <property type="entry name" value="Pre-mRNA-splicing factor 18"/>
    <property type="match status" value="1"/>
</dbReference>
<dbReference type="Pfam" id="PF08799">
    <property type="entry name" value="PRP4"/>
    <property type="match status" value="1"/>
</dbReference>
<dbReference type="SUPFAM" id="SSF158230">
    <property type="entry name" value="PRP4-like"/>
    <property type="match status" value="1"/>
</dbReference>
<dbReference type="InterPro" id="IPR039979">
    <property type="entry name" value="PRPF18"/>
</dbReference>
<gene>
    <name evidence="3" type="ORF">URODEC1_LOCUS19239</name>
</gene>
<evidence type="ECO:0000313" key="3">
    <source>
        <dbReference type="EMBL" id="CAL4918563.1"/>
    </source>
</evidence>
<keyword evidence="4" id="KW-1185">Reference proteome</keyword>
<dbReference type="InterPro" id="IPR004098">
    <property type="entry name" value="Prp18"/>
</dbReference>
<dbReference type="InterPro" id="IPR014906">
    <property type="entry name" value="PRP4-like"/>
</dbReference>
<dbReference type="SUPFAM" id="SSF47938">
    <property type="entry name" value="Functional domain of the splicing factor Prp18"/>
    <property type="match status" value="1"/>
</dbReference>
<dbReference type="EMBL" id="OZ075123">
    <property type="protein sequence ID" value="CAL4918563.1"/>
    <property type="molecule type" value="Genomic_DNA"/>
</dbReference>
<evidence type="ECO:0000313" key="4">
    <source>
        <dbReference type="Proteomes" id="UP001497457"/>
    </source>
</evidence>
<sequence length="378" mass="42491">MDVLKRELQRKRQLLDAEFGGRKVLRRAEIEARELQRVREAERQRLLQKQLRDSHPAAAASSRPGSSSVSSPASSSAYASSPAENGRKAEPLPRDEVIRRLRVLRQPATLFGEDDAARLRRLNEVLEDPAALADVDADEIGEGQTNDFLRDIQALRARAAAAATKPRAGAEAHQRREGGGEEREVPFEELCDEDKIAAFFRRLMGEWSQEMDEMPEAERRTAKGKAAMATCKQCARYLDPLFKQCKRKALPPDVRQALLEVVMCCMRRDYLAAVDNYIKLAIGNSPWPIGVTMVGIHERSAREKIYTNSVAHIMNDETTRKYLQSVKRLITFCQRKYPTDPSRSVEFNSLANGSDLQSLLAEQNAKNSEETLRLVAAS</sequence>
<evidence type="ECO:0000256" key="1">
    <source>
        <dbReference type="SAM" id="MobiDB-lite"/>
    </source>
</evidence>
<organism evidence="3 4">
    <name type="scientific">Urochloa decumbens</name>
    <dbReference type="NCBI Taxonomy" id="240449"/>
    <lineage>
        <taxon>Eukaryota</taxon>
        <taxon>Viridiplantae</taxon>
        <taxon>Streptophyta</taxon>
        <taxon>Embryophyta</taxon>
        <taxon>Tracheophyta</taxon>
        <taxon>Spermatophyta</taxon>
        <taxon>Magnoliopsida</taxon>
        <taxon>Liliopsida</taxon>
        <taxon>Poales</taxon>
        <taxon>Poaceae</taxon>
        <taxon>PACMAD clade</taxon>
        <taxon>Panicoideae</taxon>
        <taxon>Panicodae</taxon>
        <taxon>Paniceae</taxon>
        <taxon>Melinidinae</taxon>
        <taxon>Urochloa</taxon>
    </lineage>
</organism>
<feature type="region of interest" description="Disordered" evidence="1">
    <location>
        <begin position="163"/>
        <end position="185"/>
    </location>
</feature>
<dbReference type="AlphaFoldDB" id="A0ABC8X1Z3"/>
<dbReference type="Gene3D" id="1.20.940.10">
    <property type="entry name" value="Functional domain of the splicing factor Prp18"/>
    <property type="match status" value="1"/>
</dbReference>
<feature type="domain" description="Pre-mRNA processing factor 4 (PRP4)-like" evidence="2">
    <location>
        <begin position="92"/>
        <end position="146"/>
    </location>
</feature>
<accession>A0ABC8X1Z3</accession>
<dbReference type="PANTHER" id="PTHR13007">
    <property type="entry name" value="PRE-MRNA SPLICING FACTOR-RELATED"/>
    <property type="match status" value="1"/>
</dbReference>
<feature type="compositionally biased region" description="Basic and acidic residues" evidence="1">
    <location>
        <begin position="168"/>
        <end position="185"/>
    </location>
</feature>
<feature type="compositionally biased region" description="Low complexity" evidence="1">
    <location>
        <begin position="56"/>
        <end position="83"/>
    </location>
</feature>
<dbReference type="InterPro" id="IPR036285">
    <property type="entry name" value="PRP4-like_sf"/>
</dbReference>
<dbReference type="PANTHER" id="PTHR13007:SF20">
    <property type="entry name" value="PRE-MRNA-SPLICING FACTOR 18"/>
    <property type="match status" value="1"/>
</dbReference>
<dbReference type="Proteomes" id="UP001497457">
    <property type="component" value="Chromosome 13rd"/>
</dbReference>
<feature type="compositionally biased region" description="Basic and acidic residues" evidence="1">
    <location>
        <begin position="46"/>
        <end position="55"/>
    </location>
</feature>
<evidence type="ECO:0000259" key="2">
    <source>
        <dbReference type="SMART" id="SM00500"/>
    </source>
</evidence>
<proteinExistence type="predicted"/>
<dbReference type="Pfam" id="PF02840">
    <property type="entry name" value="Prp18"/>
    <property type="match status" value="1"/>
</dbReference>
<dbReference type="SMART" id="SM00500">
    <property type="entry name" value="SFM"/>
    <property type="match status" value="1"/>
</dbReference>
<name>A0ABC8X1Z3_9POAL</name>
<dbReference type="Gene3D" id="4.10.280.110">
    <property type="entry name" value="Pre-mRNA processing factor 4 domain"/>
    <property type="match status" value="1"/>
</dbReference>
<reference evidence="3" key="1">
    <citation type="submission" date="2024-10" db="EMBL/GenBank/DDBJ databases">
        <authorList>
            <person name="Ryan C."/>
        </authorList>
    </citation>
    <scope>NUCLEOTIDE SEQUENCE [LARGE SCALE GENOMIC DNA]</scope>
</reference>